<dbReference type="Proteomes" id="UP000179145">
    <property type="component" value="Chromosome"/>
</dbReference>
<proteinExistence type="inferred from homology"/>
<dbReference type="HAMAP" id="MF_00052_B">
    <property type="entry name" value="RNase_HII_B"/>
    <property type="match status" value="1"/>
</dbReference>
<feature type="binding site" evidence="14 15">
    <location>
        <position position="22"/>
    </location>
    <ligand>
        <name>a divalent metal cation</name>
        <dbReference type="ChEBI" id="CHEBI:60240"/>
    </ligand>
</feature>
<keyword evidence="11 14" id="KW-0255">Endonuclease</keyword>
<evidence type="ECO:0000256" key="2">
    <source>
        <dbReference type="ARBA" id="ARBA00001946"/>
    </source>
</evidence>
<dbReference type="eggNOG" id="COG0164">
    <property type="taxonomic scope" value="Bacteria"/>
</dbReference>
<reference evidence="17 18" key="1">
    <citation type="journal article" date="2016" name="Microb. Cell Fact.">
        <title>Dissection of exopolysaccharide biosynthesis in Kozakia baliensis.</title>
        <authorList>
            <person name="Brandt J.U."/>
            <person name="Jakob F."/>
            <person name="Behr J."/>
            <person name="Geissler A.J."/>
            <person name="Vogel R.F."/>
        </authorList>
    </citation>
    <scope>NUCLEOTIDE SEQUENCE [LARGE SCALE GENOMIC DNA]</scope>
    <source>
        <strain evidence="17 18">DSM 14400</strain>
    </source>
</reference>
<comment type="catalytic activity">
    <reaction evidence="1 14 15 16">
        <text>Endonucleolytic cleavage to 5'-phosphomonoester.</text>
        <dbReference type="EC" id="3.1.26.4"/>
    </reaction>
</comment>
<feature type="binding site" evidence="14 15">
    <location>
        <position position="21"/>
    </location>
    <ligand>
        <name>a divalent metal cation</name>
        <dbReference type="ChEBI" id="CHEBI:60240"/>
    </ligand>
</feature>
<keyword evidence="8 14" id="KW-0963">Cytoplasm</keyword>
<dbReference type="Gene3D" id="3.30.420.10">
    <property type="entry name" value="Ribonuclease H-like superfamily/Ribonuclease H"/>
    <property type="match status" value="1"/>
</dbReference>
<sequence>MPDFSLEAARGAPDALIAGIDEVGRGPLAGPVVAAALVFLVPPPPELACLIDDSKRLTAKRREKAFDALRNFPDLRLGLGAASVTEIEQLNIANACHLAMRRALARLPFLPAAALVDGSHAPLLPCPVNMVVGGDKLSLSIAGASIAAKVVRDRLMTRLAVRHDSYAWERNAGYGTAAHMAGLRLKGVTHHHRRGFAPIRAQLALTLPAGAS</sequence>
<keyword evidence="10 14" id="KW-0479">Metal-binding</keyword>
<keyword evidence="13 14" id="KW-0464">Manganese</keyword>
<gene>
    <name evidence="14" type="primary">rnhB</name>
    <name evidence="17" type="ORF">A0U89_09665</name>
</gene>
<dbReference type="RefSeq" id="WP_070402984.1">
    <property type="nucleotide sequence ID" value="NZ_BJVW01000001.1"/>
</dbReference>
<evidence type="ECO:0000256" key="10">
    <source>
        <dbReference type="ARBA" id="ARBA00022723"/>
    </source>
</evidence>
<evidence type="ECO:0000256" key="9">
    <source>
        <dbReference type="ARBA" id="ARBA00022722"/>
    </source>
</evidence>
<comment type="cofactor">
    <cofactor evidence="2">
        <name>Mg(2+)</name>
        <dbReference type="ChEBI" id="CHEBI:18420"/>
    </cofactor>
</comment>
<keyword evidence="18" id="KW-1185">Reference proteome</keyword>
<evidence type="ECO:0000256" key="12">
    <source>
        <dbReference type="ARBA" id="ARBA00022801"/>
    </source>
</evidence>
<evidence type="ECO:0000256" key="1">
    <source>
        <dbReference type="ARBA" id="ARBA00000077"/>
    </source>
</evidence>
<dbReference type="InterPro" id="IPR036397">
    <property type="entry name" value="RNaseH_sf"/>
</dbReference>
<dbReference type="EMBL" id="CP014674">
    <property type="protein sequence ID" value="AOX17356.1"/>
    <property type="molecule type" value="Genomic_DNA"/>
</dbReference>
<name>A0A1D8UUN3_9PROT</name>
<dbReference type="GO" id="GO:0006298">
    <property type="term" value="P:mismatch repair"/>
    <property type="evidence" value="ECO:0007669"/>
    <property type="project" value="TreeGrafter"/>
</dbReference>
<evidence type="ECO:0000256" key="6">
    <source>
        <dbReference type="ARBA" id="ARBA00012180"/>
    </source>
</evidence>
<dbReference type="GO" id="GO:0043137">
    <property type="term" value="P:DNA replication, removal of RNA primer"/>
    <property type="evidence" value="ECO:0007669"/>
    <property type="project" value="TreeGrafter"/>
</dbReference>
<dbReference type="PANTHER" id="PTHR10954:SF18">
    <property type="entry name" value="RIBONUCLEASE HII"/>
    <property type="match status" value="1"/>
</dbReference>
<evidence type="ECO:0000256" key="7">
    <source>
        <dbReference type="ARBA" id="ARBA00019179"/>
    </source>
</evidence>
<evidence type="ECO:0000256" key="8">
    <source>
        <dbReference type="ARBA" id="ARBA00022490"/>
    </source>
</evidence>
<evidence type="ECO:0000256" key="11">
    <source>
        <dbReference type="ARBA" id="ARBA00022759"/>
    </source>
</evidence>
<dbReference type="Pfam" id="PF01351">
    <property type="entry name" value="RNase_HII"/>
    <property type="match status" value="1"/>
</dbReference>
<organism evidence="17 18">
    <name type="scientific">Kozakia baliensis</name>
    <dbReference type="NCBI Taxonomy" id="153496"/>
    <lineage>
        <taxon>Bacteria</taxon>
        <taxon>Pseudomonadati</taxon>
        <taxon>Pseudomonadota</taxon>
        <taxon>Alphaproteobacteria</taxon>
        <taxon>Acetobacterales</taxon>
        <taxon>Acetobacteraceae</taxon>
        <taxon>Kozakia</taxon>
    </lineage>
</organism>
<evidence type="ECO:0000313" key="17">
    <source>
        <dbReference type="EMBL" id="AOX17356.1"/>
    </source>
</evidence>
<dbReference type="KEGG" id="kba:A0U89_09665"/>
<keyword evidence="9 14" id="KW-0540">Nuclease</keyword>
<evidence type="ECO:0000313" key="18">
    <source>
        <dbReference type="Proteomes" id="UP000179145"/>
    </source>
</evidence>
<evidence type="ECO:0000256" key="5">
    <source>
        <dbReference type="ARBA" id="ARBA00007383"/>
    </source>
</evidence>
<dbReference type="AlphaFoldDB" id="A0A1D8UUN3"/>
<dbReference type="InterPro" id="IPR024567">
    <property type="entry name" value="RNase_HII/HIII_dom"/>
</dbReference>
<dbReference type="SUPFAM" id="SSF53098">
    <property type="entry name" value="Ribonuclease H-like"/>
    <property type="match status" value="1"/>
</dbReference>
<evidence type="ECO:0000256" key="14">
    <source>
        <dbReference type="HAMAP-Rule" id="MF_00052"/>
    </source>
</evidence>
<dbReference type="InterPro" id="IPR022898">
    <property type="entry name" value="RNase_HII"/>
</dbReference>
<comment type="function">
    <text evidence="3 14 16">Endonuclease that specifically degrades the RNA of RNA-DNA hybrids.</text>
</comment>
<protein>
    <recommendedName>
        <fullName evidence="7 14">Ribonuclease HII</fullName>
        <shortName evidence="14">RNase HII</shortName>
        <ecNumber evidence="6 14">3.1.26.4</ecNumber>
    </recommendedName>
</protein>
<dbReference type="InterPro" id="IPR012337">
    <property type="entry name" value="RNaseH-like_sf"/>
</dbReference>
<dbReference type="OrthoDB" id="9803420at2"/>
<feature type="binding site" evidence="14 15">
    <location>
        <position position="117"/>
    </location>
    <ligand>
        <name>a divalent metal cation</name>
        <dbReference type="ChEBI" id="CHEBI:60240"/>
    </ligand>
</feature>
<evidence type="ECO:0000256" key="3">
    <source>
        <dbReference type="ARBA" id="ARBA00004065"/>
    </source>
</evidence>
<dbReference type="GO" id="GO:0005737">
    <property type="term" value="C:cytoplasm"/>
    <property type="evidence" value="ECO:0007669"/>
    <property type="project" value="UniProtKB-SubCell"/>
</dbReference>
<dbReference type="NCBIfam" id="NF000595">
    <property type="entry name" value="PRK00015.1-3"/>
    <property type="match status" value="1"/>
</dbReference>
<comment type="similarity">
    <text evidence="5 14 16">Belongs to the RNase HII family.</text>
</comment>
<dbReference type="CDD" id="cd07182">
    <property type="entry name" value="RNase_HII_bacteria_HII_like"/>
    <property type="match status" value="1"/>
</dbReference>
<evidence type="ECO:0000256" key="4">
    <source>
        <dbReference type="ARBA" id="ARBA00004496"/>
    </source>
</evidence>
<evidence type="ECO:0000256" key="13">
    <source>
        <dbReference type="ARBA" id="ARBA00023211"/>
    </source>
</evidence>
<dbReference type="PROSITE" id="PS51975">
    <property type="entry name" value="RNASE_H_2"/>
    <property type="match status" value="1"/>
</dbReference>
<evidence type="ECO:0000256" key="16">
    <source>
        <dbReference type="RuleBase" id="RU003515"/>
    </source>
</evidence>
<keyword evidence="12 14" id="KW-0378">Hydrolase</keyword>
<dbReference type="GO" id="GO:0003723">
    <property type="term" value="F:RNA binding"/>
    <property type="evidence" value="ECO:0007669"/>
    <property type="project" value="UniProtKB-UniRule"/>
</dbReference>
<evidence type="ECO:0000256" key="15">
    <source>
        <dbReference type="PROSITE-ProRule" id="PRU01319"/>
    </source>
</evidence>
<dbReference type="PANTHER" id="PTHR10954">
    <property type="entry name" value="RIBONUCLEASE H2 SUBUNIT A"/>
    <property type="match status" value="1"/>
</dbReference>
<dbReference type="GO" id="GO:0032299">
    <property type="term" value="C:ribonuclease H2 complex"/>
    <property type="evidence" value="ECO:0007669"/>
    <property type="project" value="TreeGrafter"/>
</dbReference>
<dbReference type="STRING" id="153496.A0U89_09665"/>
<dbReference type="EC" id="3.1.26.4" evidence="6 14"/>
<dbReference type="GO" id="GO:0004523">
    <property type="term" value="F:RNA-DNA hybrid ribonuclease activity"/>
    <property type="evidence" value="ECO:0007669"/>
    <property type="project" value="UniProtKB-UniRule"/>
</dbReference>
<dbReference type="InterPro" id="IPR001352">
    <property type="entry name" value="RNase_HII/HIII"/>
</dbReference>
<dbReference type="GO" id="GO:0030145">
    <property type="term" value="F:manganese ion binding"/>
    <property type="evidence" value="ECO:0007669"/>
    <property type="project" value="UniProtKB-UniRule"/>
</dbReference>
<comment type="subcellular location">
    <subcellularLocation>
        <location evidence="4 14">Cytoplasm</location>
    </subcellularLocation>
</comment>
<accession>A0A1D8UUN3</accession>
<comment type="cofactor">
    <cofactor evidence="14 15">
        <name>Mn(2+)</name>
        <dbReference type="ChEBI" id="CHEBI:29035"/>
    </cofactor>
    <cofactor evidence="14 15">
        <name>Mg(2+)</name>
        <dbReference type="ChEBI" id="CHEBI:18420"/>
    </cofactor>
    <text evidence="14 15">Manganese or magnesium. Binds 1 divalent metal ion per monomer in the absence of substrate. May bind a second metal ion after substrate binding.</text>
</comment>